<evidence type="ECO:0000313" key="3">
    <source>
        <dbReference type="Proteomes" id="UP001627154"/>
    </source>
</evidence>
<evidence type="ECO:0000313" key="2">
    <source>
        <dbReference type="EMBL" id="KAL3383664.1"/>
    </source>
</evidence>
<evidence type="ECO:0008006" key="4">
    <source>
        <dbReference type="Google" id="ProtNLM"/>
    </source>
</evidence>
<dbReference type="Proteomes" id="UP001627154">
    <property type="component" value="Unassembled WGS sequence"/>
</dbReference>
<feature type="transmembrane region" description="Helical" evidence="1">
    <location>
        <begin position="156"/>
        <end position="176"/>
    </location>
</feature>
<dbReference type="EMBL" id="JBJJXI010000184">
    <property type="protein sequence ID" value="KAL3383664.1"/>
    <property type="molecule type" value="Genomic_DNA"/>
</dbReference>
<keyword evidence="3" id="KW-1185">Reference proteome</keyword>
<protein>
    <recommendedName>
        <fullName evidence="4">Gustatory receptor</fullName>
    </recommendedName>
</protein>
<name>A0ABD2VST1_9HYME</name>
<evidence type="ECO:0000256" key="1">
    <source>
        <dbReference type="SAM" id="Phobius"/>
    </source>
</evidence>
<dbReference type="AlphaFoldDB" id="A0ABD2VST1"/>
<comment type="caution">
    <text evidence="2">The sequence shown here is derived from an EMBL/GenBank/DDBJ whole genome shotgun (WGS) entry which is preliminary data.</text>
</comment>
<sequence length="379" mass="44104">MFLHVKNNSNFENEFSTRMVRNLASYNIQMYTAVPPLDSKGKPQGLLQDLIEGHIEIATRSNIIDDRWKMQSYFFNSIHVHAISRKFKVGILKKVLSTVDLDIFVNISASFIMFFLISKFILKLSWSVSFFEYIRIFTSAMHKRAFERAHYLSERILMCTAILLISYSSAYFVSLFRAVNTSADFVSAINTMDDFINDMKLTIHIYAPLVPQMTAITERNMTQFVDLNACLATMLQENNVICIVGTLVINFYGIRESELIHISKPLINMRTVTFLTRPDWVLLPKFNDFLLRLYEGGLTEKNYQSLKIYWENDHRELKMKISEMYLVFLVVLGGQVVAIFIFALETIKRTNKRIQDKPSNFCTLGQQTYSAPENCYRYR</sequence>
<keyword evidence="1" id="KW-0812">Transmembrane</keyword>
<reference evidence="2 3" key="1">
    <citation type="journal article" date="2024" name="bioRxiv">
        <title>A reference genome for Trichogramma kaykai: A tiny desert-dwelling parasitoid wasp with competing sex-ratio distorters.</title>
        <authorList>
            <person name="Culotta J."/>
            <person name="Lindsey A.R."/>
        </authorList>
    </citation>
    <scope>NUCLEOTIDE SEQUENCE [LARGE SCALE GENOMIC DNA]</scope>
    <source>
        <strain evidence="2 3">KSX58</strain>
    </source>
</reference>
<accession>A0ABD2VST1</accession>
<feature type="transmembrane region" description="Helical" evidence="1">
    <location>
        <begin position="103"/>
        <end position="122"/>
    </location>
</feature>
<proteinExistence type="predicted"/>
<feature type="transmembrane region" description="Helical" evidence="1">
    <location>
        <begin position="324"/>
        <end position="344"/>
    </location>
</feature>
<gene>
    <name evidence="2" type="ORF">TKK_020462</name>
</gene>
<keyword evidence="1" id="KW-1133">Transmembrane helix</keyword>
<organism evidence="2 3">
    <name type="scientific">Trichogramma kaykai</name>
    <dbReference type="NCBI Taxonomy" id="54128"/>
    <lineage>
        <taxon>Eukaryota</taxon>
        <taxon>Metazoa</taxon>
        <taxon>Ecdysozoa</taxon>
        <taxon>Arthropoda</taxon>
        <taxon>Hexapoda</taxon>
        <taxon>Insecta</taxon>
        <taxon>Pterygota</taxon>
        <taxon>Neoptera</taxon>
        <taxon>Endopterygota</taxon>
        <taxon>Hymenoptera</taxon>
        <taxon>Apocrita</taxon>
        <taxon>Proctotrupomorpha</taxon>
        <taxon>Chalcidoidea</taxon>
        <taxon>Trichogrammatidae</taxon>
        <taxon>Trichogramma</taxon>
    </lineage>
</organism>
<keyword evidence="1" id="KW-0472">Membrane</keyword>